<feature type="compositionally biased region" description="Low complexity" evidence="1">
    <location>
        <begin position="77"/>
        <end position="89"/>
    </location>
</feature>
<evidence type="ECO:0000313" key="2">
    <source>
        <dbReference type="EMBL" id="RSH90944.1"/>
    </source>
</evidence>
<gene>
    <name evidence="2" type="ORF">EHS25_010120</name>
</gene>
<sequence>MPVPGPSKTYSFPTPLSAPPSPTSVSSRQSSISGARSRRPSPLLHEIEPPSRRLSAHQVLLLTPFGEAVPQAALALSSNSDQSSEGQSSHAPSREPSNHDARPDLDESLSTVPMTRSNSLPVLTLRELQALKQKDGELGIYRGGDWAWVSRERDESEDELSVPAMTSTNTTSTSLSLTPPAPLTFYDPFAPHNPALAPAILAQAFQPMATSEGYHYSHNYSERRASETPTAAAFSTHPSPRALAGPVALEFRSHASQAPGPSGPGYSSRQSSLTQQSPRGFSTPTESPRTTVPSPSSAKMLRYKTSPARYTGLGLEIVVRPTVTVTTGRGASGTPSAGPSDRRASGQSDGGLGISPRRRRVAGRNGSWARVGVLDPLEASAASGITPSGSVGSLPSSRGSASAAVRQPRGGSGGPGSVGSVGSGGSVGNLSARSSTSVTANVVILNQSPATGYSESGHLSNLANVGSVGIRNRFDSVDSAFSATANMGVARFTSGEGSGGFETFPRRGSLAQAVGAWVRGGQARG</sequence>
<protein>
    <submittedName>
        <fullName evidence="2">Uncharacterized protein</fullName>
    </submittedName>
</protein>
<feature type="region of interest" description="Disordered" evidence="1">
    <location>
        <begin position="73"/>
        <end position="115"/>
    </location>
</feature>
<feature type="compositionally biased region" description="Gly residues" evidence="1">
    <location>
        <begin position="410"/>
        <end position="427"/>
    </location>
</feature>
<feature type="compositionally biased region" description="Basic and acidic residues" evidence="1">
    <location>
        <begin position="92"/>
        <end position="105"/>
    </location>
</feature>
<feature type="compositionally biased region" description="Low complexity" evidence="1">
    <location>
        <begin position="166"/>
        <end position="176"/>
    </location>
</feature>
<organism evidence="2 3">
    <name type="scientific">Saitozyma podzolica</name>
    <dbReference type="NCBI Taxonomy" id="1890683"/>
    <lineage>
        <taxon>Eukaryota</taxon>
        <taxon>Fungi</taxon>
        <taxon>Dikarya</taxon>
        <taxon>Basidiomycota</taxon>
        <taxon>Agaricomycotina</taxon>
        <taxon>Tremellomycetes</taxon>
        <taxon>Tremellales</taxon>
        <taxon>Trimorphomycetaceae</taxon>
        <taxon>Saitozyma</taxon>
    </lineage>
</organism>
<dbReference type="AlphaFoldDB" id="A0A427YIM3"/>
<feature type="region of interest" description="Disordered" evidence="1">
    <location>
        <begin position="381"/>
        <end position="432"/>
    </location>
</feature>
<feature type="compositionally biased region" description="Polar residues" evidence="1">
    <location>
        <begin position="383"/>
        <end position="400"/>
    </location>
</feature>
<feature type="region of interest" description="Disordered" evidence="1">
    <location>
        <begin position="221"/>
        <end position="241"/>
    </location>
</feature>
<dbReference type="OrthoDB" id="2572819at2759"/>
<feature type="region of interest" description="Disordered" evidence="1">
    <location>
        <begin position="1"/>
        <end position="51"/>
    </location>
</feature>
<keyword evidence="3" id="KW-1185">Reference proteome</keyword>
<evidence type="ECO:0000256" key="1">
    <source>
        <dbReference type="SAM" id="MobiDB-lite"/>
    </source>
</evidence>
<feature type="compositionally biased region" description="Polar residues" evidence="1">
    <location>
        <begin position="265"/>
        <end position="297"/>
    </location>
</feature>
<evidence type="ECO:0000313" key="3">
    <source>
        <dbReference type="Proteomes" id="UP000279259"/>
    </source>
</evidence>
<proteinExistence type="predicted"/>
<feature type="compositionally biased region" description="Low complexity" evidence="1">
    <location>
        <begin position="23"/>
        <end position="35"/>
    </location>
</feature>
<reference evidence="2 3" key="1">
    <citation type="submission" date="2018-11" db="EMBL/GenBank/DDBJ databases">
        <title>Genome sequence of Saitozyma podzolica DSM 27192.</title>
        <authorList>
            <person name="Aliyu H."/>
            <person name="Gorte O."/>
            <person name="Ochsenreither K."/>
        </authorList>
    </citation>
    <scope>NUCLEOTIDE SEQUENCE [LARGE SCALE GENOMIC DNA]</scope>
    <source>
        <strain evidence="2 3">DSM 27192</strain>
    </source>
</reference>
<comment type="caution">
    <text evidence="2">The sequence shown here is derived from an EMBL/GenBank/DDBJ whole genome shotgun (WGS) entry which is preliminary data.</text>
</comment>
<feature type="region of interest" description="Disordered" evidence="1">
    <location>
        <begin position="154"/>
        <end position="176"/>
    </location>
</feature>
<dbReference type="EMBL" id="RSCD01000009">
    <property type="protein sequence ID" value="RSH90944.1"/>
    <property type="molecule type" value="Genomic_DNA"/>
</dbReference>
<dbReference type="Proteomes" id="UP000279259">
    <property type="component" value="Unassembled WGS sequence"/>
</dbReference>
<feature type="region of interest" description="Disordered" evidence="1">
    <location>
        <begin position="254"/>
        <end position="303"/>
    </location>
</feature>
<accession>A0A427YIM3</accession>
<name>A0A427YIM3_9TREE</name>
<feature type="region of interest" description="Disordered" evidence="1">
    <location>
        <begin position="326"/>
        <end position="364"/>
    </location>
</feature>